<dbReference type="InterPro" id="IPR004199">
    <property type="entry name" value="B-gal_small/dom_5"/>
</dbReference>
<reference evidence="7" key="1">
    <citation type="submission" date="2024-06" db="EMBL/GenBank/DDBJ databases">
        <authorList>
            <consortium name="consrtm"/>
            <person name="Uemura M."/>
            <person name="Terahara T."/>
        </authorList>
    </citation>
    <scope>NUCLEOTIDE SEQUENCE</scope>
    <source>
        <strain evidence="7">KM77-8</strain>
    </source>
</reference>
<feature type="region of interest" description="Disordered" evidence="5">
    <location>
        <begin position="80"/>
        <end position="117"/>
    </location>
</feature>
<gene>
    <name evidence="7" type="ORF">SHKM778_33840</name>
</gene>
<dbReference type="Gene3D" id="2.70.98.10">
    <property type="match status" value="1"/>
</dbReference>
<evidence type="ECO:0000256" key="2">
    <source>
        <dbReference type="ARBA" id="ARBA00012756"/>
    </source>
</evidence>
<sequence length="117" mass="12730">MSGEPLLEINASHFTPEDLSAGVRHDYQLTPRDAVVLQVNHRQMGVGGDNSWGAHTHDEFKLLADREYAYTYRLRPLTDVDEATALSRRPTAGSDREDLCAAPAGAGAARDPGRPST</sequence>
<feature type="domain" description="Beta galactosidase small chain/" evidence="6">
    <location>
        <begin position="7"/>
        <end position="74"/>
    </location>
</feature>
<proteinExistence type="predicted"/>
<dbReference type="GO" id="GO:0005990">
    <property type="term" value="P:lactose catabolic process"/>
    <property type="evidence" value="ECO:0007669"/>
    <property type="project" value="TreeGrafter"/>
</dbReference>
<dbReference type="InterPro" id="IPR050347">
    <property type="entry name" value="Bact_Beta-galactosidase"/>
</dbReference>
<accession>A0AAT9HI46</accession>
<evidence type="ECO:0000259" key="6">
    <source>
        <dbReference type="Pfam" id="PF02929"/>
    </source>
</evidence>
<dbReference type="SUPFAM" id="SSF74650">
    <property type="entry name" value="Galactose mutarotase-like"/>
    <property type="match status" value="1"/>
</dbReference>
<dbReference type="GO" id="GO:0030246">
    <property type="term" value="F:carbohydrate binding"/>
    <property type="evidence" value="ECO:0007669"/>
    <property type="project" value="InterPro"/>
</dbReference>
<evidence type="ECO:0000313" key="7">
    <source>
        <dbReference type="EMBL" id="BFO16996.1"/>
    </source>
</evidence>
<evidence type="ECO:0000256" key="1">
    <source>
        <dbReference type="ARBA" id="ARBA00001412"/>
    </source>
</evidence>
<dbReference type="GO" id="GO:0004565">
    <property type="term" value="F:beta-galactosidase activity"/>
    <property type="evidence" value="ECO:0007669"/>
    <property type="project" value="UniProtKB-EC"/>
</dbReference>
<comment type="catalytic activity">
    <reaction evidence="1">
        <text>Hydrolysis of terminal non-reducing beta-D-galactose residues in beta-D-galactosides.</text>
        <dbReference type="EC" id="3.2.1.23"/>
    </reaction>
</comment>
<dbReference type="EMBL" id="AP035768">
    <property type="protein sequence ID" value="BFO16996.1"/>
    <property type="molecule type" value="Genomic_DNA"/>
</dbReference>
<dbReference type="GO" id="GO:0009341">
    <property type="term" value="C:beta-galactosidase complex"/>
    <property type="evidence" value="ECO:0007669"/>
    <property type="project" value="InterPro"/>
</dbReference>
<dbReference type="EC" id="3.2.1.23" evidence="2"/>
<dbReference type="InterPro" id="IPR011013">
    <property type="entry name" value="Gal_mutarotase_sf_dom"/>
</dbReference>
<dbReference type="PANTHER" id="PTHR46323">
    <property type="entry name" value="BETA-GALACTOSIDASE"/>
    <property type="match status" value="1"/>
</dbReference>
<keyword evidence="4" id="KW-0326">Glycosidase</keyword>
<protein>
    <recommendedName>
        <fullName evidence="2">beta-galactosidase</fullName>
        <ecNumber evidence="2">3.2.1.23</ecNumber>
    </recommendedName>
</protein>
<evidence type="ECO:0000256" key="3">
    <source>
        <dbReference type="ARBA" id="ARBA00022801"/>
    </source>
</evidence>
<feature type="compositionally biased region" description="Low complexity" evidence="5">
    <location>
        <begin position="101"/>
        <end position="117"/>
    </location>
</feature>
<dbReference type="InterPro" id="IPR014718">
    <property type="entry name" value="GH-type_carb-bd"/>
</dbReference>
<evidence type="ECO:0000256" key="4">
    <source>
        <dbReference type="ARBA" id="ARBA00023295"/>
    </source>
</evidence>
<organism evidence="7">
    <name type="scientific">Streptomyces haneummycinicus</name>
    <dbReference type="NCBI Taxonomy" id="3074435"/>
    <lineage>
        <taxon>Bacteria</taxon>
        <taxon>Bacillati</taxon>
        <taxon>Actinomycetota</taxon>
        <taxon>Actinomycetes</taxon>
        <taxon>Kitasatosporales</taxon>
        <taxon>Streptomycetaceae</taxon>
        <taxon>Streptomyces</taxon>
    </lineage>
</organism>
<dbReference type="Pfam" id="PF02929">
    <property type="entry name" value="Bgal_small_N"/>
    <property type="match status" value="1"/>
</dbReference>
<name>A0AAT9HI46_9ACTN</name>
<reference evidence="7" key="2">
    <citation type="submission" date="2024-07" db="EMBL/GenBank/DDBJ databases">
        <title>Streptomyces haneummycinica sp. nov., a new antibiotic-producing actinobacterium isolated from marine sediment.</title>
        <authorList>
            <person name="Uemura M."/>
            <person name="Hamada M."/>
            <person name="Hirano S."/>
            <person name="Kobayashi K."/>
            <person name="Ohshiro T."/>
            <person name="Kobayashi T."/>
            <person name="Terahara T."/>
        </authorList>
    </citation>
    <scope>NUCLEOTIDE SEQUENCE</scope>
    <source>
        <strain evidence="7">KM77-8</strain>
    </source>
</reference>
<dbReference type="AlphaFoldDB" id="A0AAT9HI46"/>
<evidence type="ECO:0000256" key="5">
    <source>
        <dbReference type="SAM" id="MobiDB-lite"/>
    </source>
</evidence>
<keyword evidence="3" id="KW-0378">Hydrolase</keyword>
<dbReference type="PANTHER" id="PTHR46323:SF2">
    <property type="entry name" value="BETA-GALACTOSIDASE"/>
    <property type="match status" value="1"/>
</dbReference>